<reference evidence="2" key="1">
    <citation type="submission" date="2005-10" db="EMBL/GenBank/DDBJ databases">
        <authorList>
            <person name="Loftus B.J."/>
            <person name="Nene V.M."/>
            <person name="Hannick L.I."/>
            <person name="Bidwell S."/>
            <person name="Haas B."/>
            <person name="Amedeo P."/>
            <person name="Orvis J."/>
            <person name="Wortman J.R."/>
            <person name="White O.R."/>
            <person name="Salzberg S."/>
            <person name="Shumway M."/>
            <person name="Koo H."/>
            <person name="Zhao Y."/>
            <person name="Holmes M."/>
            <person name="Miller J."/>
            <person name="Schatz M."/>
            <person name="Pop M."/>
            <person name="Pai G."/>
            <person name="Utterback T."/>
            <person name="Rogers Y.-H."/>
            <person name="Kravitz S."/>
            <person name="Fraser C.M."/>
        </authorList>
    </citation>
    <scope>NUCLEOTIDE SEQUENCE</scope>
    <source>
        <strain evidence="2">Liverpool</strain>
    </source>
</reference>
<dbReference type="Proteomes" id="UP000682892">
    <property type="component" value="Unassembled WGS sequence"/>
</dbReference>
<reference evidence="2" key="3">
    <citation type="submission" date="2012-09" db="EMBL/GenBank/DDBJ databases">
        <authorList>
            <consortium name="VectorBase"/>
        </authorList>
    </citation>
    <scope>NUCLEOTIDE SEQUENCE</scope>
    <source>
        <strain evidence="2">Liverpool</strain>
    </source>
</reference>
<reference evidence="2" key="2">
    <citation type="journal article" date="2007" name="Science">
        <title>Genome sequence of Aedes aegypti, a major arbovirus vector.</title>
        <authorList>
            <person name="Nene V."/>
            <person name="Wortman J.R."/>
            <person name="Lawson D."/>
            <person name="Haas B."/>
            <person name="Kodira C."/>
            <person name="Tu Z.J."/>
            <person name="Loftus B."/>
            <person name="Xi Z."/>
            <person name="Megy K."/>
            <person name="Grabherr M."/>
            <person name="Ren Q."/>
            <person name="Zdobnov E.M."/>
            <person name="Lobo N.F."/>
            <person name="Campbell K.S."/>
            <person name="Brown S.E."/>
            <person name="Bonaldo M.F."/>
            <person name="Zhu J."/>
            <person name="Sinkins S.P."/>
            <person name="Hogenkamp D.G."/>
            <person name="Amedeo P."/>
            <person name="Arensburger P."/>
            <person name="Atkinson P.W."/>
            <person name="Bidwell S."/>
            <person name="Biedler J."/>
            <person name="Birney E."/>
            <person name="Bruggner R.V."/>
            <person name="Costas J."/>
            <person name="Coy M.R."/>
            <person name="Crabtree J."/>
            <person name="Crawford M."/>
            <person name="Debruyn B."/>
            <person name="Decaprio D."/>
            <person name="Eiglmeier K."/>
            <person name="Eisenstadt E."/>
            <person name="El-Dorry H."/>
            <person name="Gelbart W.M."/>
            <person name="Gomes S.L."/>
            <person name="Hammond M."/>
            <person name="Hannick L.I."/>
            <person name="Hogan J.R."/>
            <person name="Holmes M.H."/>
            <person name="Jaffe D."/>
            <person name="Johnston J.S."/>
            <person name="Kennedy R.C."/>
            <person name="Koo H."/>
            <person name="Kravitz S."/>
            <person name="Kriventseva E.V."/>
            <person name="Kulp D."/>
            <person name="Labutti K."/>
            <person name="Lee E."/>
            <person name="Li S."/>
            <person name="Lovin D.D."/>
            <person name="Mao C."/>
            <person name="Mauceli E."/>
            <person name="Menck C.F."/>
            <person name="Miller J.R."/>
            <person name="Montgomery P."/>
            <person name="Mori A."/>
            <person name="Nascimento A.L."/>
            <person name="Naveira H.F."/>
            <person name="Nusbaum C."/>
            <person name="O'leary S."/>
            <person name="Orvis J."/>
            <person name="Pertea M."/>
            <person name="Quesneville H."/>
            <person name="Reidenbach K.R."/>
            <person name="Rogers Y.H."/>
            <person name="Roth C.W."/>
            <person name="Schneider J.R."/>
            <person name="Schatz M."/>
            <person name="Shumway M."/>
            <person name="Stanke M."/>
            <person name="Stinson E.O."/>
            <person name="Tubio J.M."/>
            <person name="Vanzee J.P."/>
            <person name="Verjovski-Almeida S."/>
            <person name="Werner D."/>
            <person name="White O."/>
            <person name="Wyder S."/>
            <person name="Zeng Q."/>
            <person name="Zhao Q."/>
            <person name="Zhao Y."/>
            <person name="Hill C.A."/>
            <person name="Raikhel A.S."/>
            <person name="Soares M.B."/>
            <person name="Knudson D.L."/>
            <person name="Lee N.H."/>
            <person name="Galagan J."/>
            <person name="Salzberg S.L."/>
            <person name="Paulsen I.T."/>
            <person name="Dimopoulos G."/>
            <person name="Collins F.H."/>
            <person name="Birren B."/>
            <person name="Fraser-Liggett C.M."/>
            <person name="Severson D.W."/>
        </authorList>
    </citation>
    <scope>NUCLEOTIDE SEQUENCE [LARGE SCALE GENOMIC DNA]</scope>
    <source>
        <strain evidence="2">Liverpool</strain>
    </source>
</reference>
<feature type="region of interest" description="Disordered" evidence="1">
    <location>
        <begin position="19"/>
        <end position="110"/>
    </location>
</feature>
<organism evidence="2 3">
    <name type="scientific">Aedes aegypti</name>
    <name type="common">Yellowfever mosquito</name>
    <name type="synonym">Culex aegypti</name>
    <dbReference type="NCBI Taxonomy" id="7159"/>
    <lineage>
        <taxon>Eukaryota</taxon>
        <taxon>Metazoa</taxon>
        <taxon>Ecdysozoa</taxon>
        <taxon>Arthropoda</taxon>
        <taxon>Hexapoda</taxon>
        <taxon>Insecta</taxon>
        <taxon>Pterygota</taxon>
        <taxon>Neoptera</taxon>
        <taxon>Endopterygota</taxon>
        <taxon>Diptera</taxon>
        <taxon>Nematocera</taxon>
        <taxon>Culicoidea</taxon>
        <taxon>Culicidae</taxon>
        <taxon>Culicinae</taxon>
        <taxon>Aedini</taxon>
        <taxon>Aedes</taxon>
        <taxon>Stegomyia</taxon>
    </lineage>
</organism>
<evidence type="ECO:0000313" key="2">
    <source>
        <dbReference type="EMBL" id="EAT35371.1"/>
    </source>
</evidence>
<sequence>MKHLGQSSSINHRSNNSLIQPQHQQSQRLHQSNVLSQSVVHAASQSSSGSMVPHQGPTGPSTQHPHPSSVGPSPSFHHMQPAAIPPASIPPSAGAPNYHHHHHHHHHQAAAMLTLAVSNPPAPMPLQHHQQNINLNVNHHLISAPIVVDFSNMTVNCVQLGQENQQHLQQQPPSLVGTGHNVGPMGNNGGSIVPGSTGGRLK</sequence>
<evidence type="ECO:0000313" key="3">
    <source>
        <dbReference type="Proteomes" id="UP000682892"/>
    </source>
</evidence>
<protein>
    <submittedName>
        <fullName evidence="2">AAEL012463-PA</fullName>
    </submittedName>
</protein>
<gene>
    <name evidence="2" type="ORF">AaeL_AAEL012463</name>
</gene>
<dbReference type="EMBL" id="CH477884">
    <property type="protein sequence ID" value="EAT35371.1"/>
    <property type="molecule type" value="Genomic_DNA"/>
</dbReference>
<feature type="compositionally biased region" description="Low complexity" evidence="1">
    <location>
        <begin position="64"/>
        <end position="82"/>
    </location>
</feature>
<dbReference type="PaxDb" id="7159-AAEL012463-PA"/>
<dbReference type="AlphaFoldDB" id="Q16M12"/>
<dbReference type="HOGENOM" id="CLU_1355649_0_0_1"/>
<accession>Q16M12</accession>
<feature type="compositionally biased region" description="Basic residues" evidence="1">
    <location>
        <begin position="98"/>
        <end position="108"/>
    </location>
</feature>
<proteinExistence type="predicted"/>
<dbReference type="OMA" id="HMQPAAI"/>
<name>Q16M12_AEDAE</name>
<feature type="compositionally biased region" description="Low complexity" evidence="1">
    <location>
        <begin position="19"/>
        <end position="50"/>
    </location>
</feature>
<evidence type="ECO:0000256" key="1">
    <source>
        <dbReference type="SAM" id="MobiDB-lite"/>
    </source>
</evidence>